<accession>A0ABP6W649</accession>
<keyword evidence="3" id="KW-1185">Reference proteome</keyword>
<organism evidence="2 3">
    <name type="scientific">Amycolatopsis ultiminotia</name>
    <dbReference type="NCBI Taxonomy" id="543629"/>
    <lineage>
        <taxon>Bacteria</taxon>
        <taxon>Bacillati</taxon>
        <taxon>Actinomycetota</taxon>
        <taxon>Actinomycetes</taxon>
        <taxon>Pseudonocardiales</taxon>
        <taxon>Pseudonocardiaceae</taxon>
        <taxon>Amycolatopsis</taxon>
    </lineage>
</organism>
<evidence type="ECO:0000256" key="1">
    <source>
        <dbReference type="SAM" id="MobiDB-lite"/>
    </source>
</evidence>
<sequence>MLQIGHQPQVLRAGEQIADGRELSGHADCGTHLVRLAHRVVAGHPHLTAIRREQGGQDPDRGGLARADRAGCDPQVNAVEHDVVAVRFAQPADADRWNGGAGGHVVPLSR</sequence>
<dbReference type="EMBL" id="BAAAZN010000005">
    <property type="protein sequence ID" value="GAA3544393.1"/>
    <property type="molecule type" value="Genomic_DNA"/>
</dbReference>
<gene>
    <name evidence="2" type="ORF">GCM10022222_30080</name>
</gene>
<feature type="region of interest" description="Disordered" evidence="1">
    <location>
        <begin position="49"/>
        <end position="69"/>
    </location>
</feature>
<evidence type="ECO:0000313" key="3">
    <source>
        <dbReference type="Proteomes" id="UP001500689"/>
    </source>
</evidence>
<name>A0ABP6W649_9PSEU</name>
<proteinExistence type="predicted"/>
<protein>
    <submittedName>
        <fullName evidence="2">Uncharacterized protein</fullName>
    </submittedName>
</protein>
<dbReference type="Proteomes" id="UP001500689">
    <property type="component" value="Unassembled WGS sequence"/>
</dbReference>
<evidence type="ECO:0000313" key="2">
    <source>
        <dbReference type="EMBL" id="GAA3544393.1"/>
    </source>
</evidence>
<comment type="caution">
    <text evidence="2">The sequence shown here is derived from an EMBL/GenBank/DDBJ whole genome shotgun (WGS) entry which is preliminary data.</text>
</comment>
<feature type="compositionally biased region" description="Basic and acidic residues" evidence="1">
    <location>
        <begin position="50"/>
        <end position="69"/>
    </location>
</feature>
<reference evidence="3" key="1">
    <citation type="journal article" date="2019" name="Int. J. Syst. Evol. Microbiol.">
        <title>The Global Catalogue of Microorganisms (GCM) 10K type strain sequencing project: providing services to taxonomists for standard genome sequencing and annotation.</title>
        <authorList>
            <consortium name="The Broad Institute Genomics Platform"/>
            <consortium name="The Broad Institute Genome Sequencing Center for Infectious Disease"/>
            <person name="Wu L."/>
            <person name="Ma J."/>
        </authorList>
    </citation>
    <scope>NUCLEOTIDE SEQUENCE [LARGE SCALE GENOMIC DNA]</scope>
    <source>
        <strain evidence="3">JCM 16898</strain>
    </source>
</reference>